<evidence type="ECO:0000256" key="1">
    <source>
        <dbReference type="ARBA" id="ARBA00004123"/>
    </source>
</evidence>
<keyword evidence="9" id="KW-1185">Reference proteome</keyword>
<evidence type="ECO:0000313" key="10">
    <source>
        <dbReference type="RefSeq" id="XP_031384138.1"/>
    </source>
</evidence>
<feature type="compositionally biased region" description="Polar residues" evidence="7">
    <location>
        <begin position="60"/>
        <end position="95"/>
    </location>
</feature>
<dbReference type="InterPro" id="IPR051767">
    <property type="entry name" value="Nucleoporin_NUP42"/>
</dbReference>
<dbReference type="Pfam" id="PF00642">
    <property type="entry name" value="zf-CCCH"/>
    <property type="match status" value="1"/>
</dbReference>
<keyword evidence="5" id="KW-0539">Nucleus</keyword>
<feature type="domain" description="C3H1-type" evidence="8">
    <location>
        <begin position="1"/>
        <end position="27"/>
    </location>
</feature>
<dbReference type="PANTHER" id="PTHR46527">
    <property type="entry name" value="NUCLEOPORIN-LIKE PROTEIN 2"/>
    <property type="match status" value="1"/>
</dbReference>
<protein>
    <submittedName>
        <fullName evidence="10">Zinc finger CCCH domain-containing protein 16</fullName>
    </submittedName>
</protein>
<dbReference type="InterPro" id="IPR000571">
    <property type="entry name" value="Znf_CCCH"/>
</dbReference>
<dbReference type="GO" id="GO:0008270">
    <property type="term" value="F:zinc ion binding"/>
    <property type="evidence" value="ECO:0007669"/>
    <property type="project" value="UniProtKB-KW"/>
</dbReference>
<evidence type="ECO:0000259" key="8">
    <source>
        <dbReference type="PROSITE" id="PS50103"/>
    </source>
</evidence>
<evidence type="ECO:0000256" key="2">
    <source>
        <dbReference type="ARBA" id="ARBA00022723"/>
    </source>
</evidence>
<feature type="region of interest" description="Disordered" evidence="7">
    <location>
        <begin position="27"/>
        <end position="95"/>
    </location>
</feature>
<dbReference type="GeneID" id="116197988"/>
<dbReference type="PANTHER" id="PTHR46527:SF1">
    <property type="entry name" value="NUCLEOPORIN NUP42"/>
    <property type="match status" value="1"/>
</dbReference>
<organism evidence="9 10">
    <name type="scientific">Punica granatum</name>
    <name type="common">Pomegranate</name>
    <dbReference type="NCBI Taxonomy" id="22663"/>
    <lineage>
        <taxon>Eukaryota</taxon>
        <taxon>Viridiplantae</taxon>
        <taxon>Streptophyta</taxon>
        <taxon>Embryophyta</taxon>
        <taxon>Tracheophyta</taxon>
        <taxon>Spermatophyta</taxon>
        <taxon>Magnoliopsida</taxon>
        <taxon>eudicotyledons</taxon>
        <taxon>Gunneridae</taxon>
        <taxon>Pentapetalae</taxon>
        <taxon>rosids</taxon>
        <taxon>malvids</taxon>
        <taxon>Myrtales</taxon>
        <taxon>Lythraceae</taxon>
        <taxon>Punica</taxon>
    </lineage>
</organism>
<comment type="subcellular location">
    <subcellularLocation>
        <location evidence="1">Nucleus</location>
    </subcellularLocation>
</comment>
<dbReference type="GO" id="GO:0005634">
    <property type="term" value="C:nucleus"/>
    <property type="evidence" value="ECO:0007669"/>
    <property type="project" value="UniProtKB-SubCell"/>
</dbReference>
<evidence type="ECO:0000313" key="9">
    <source>
        <dbReference type="Proteomes" id="UP000515151"/>
    </source>
</evidence>
<reference evidence="9" key="1">
    <citation type="journal article" date="2020" name="Plant Biotechnol. J.">
        <title>The pomegranate (Punica granatum L.) draft genome dissects genetic divergence between soft- and hard-seeded cultivars.</title>
        <authorList>
            <person name="Luo X."/>
            <person name="Li H."/>
            <person name="Wu Z."/>
            <person name="Yao W."/>
            <person name="Zhao P."/>
            <person name="Cao D."/>
            <person name="Yu H."/>
            <person name="Li K."/>
            <person name="Poudel K."/>
            <person name="Zhao D."/>
            <person name="Zhang F."/>
            <person name="Xia X."/>
            <person name="Chen L."/>
            <person name="Wang Q."/>
            <person name="Jing D."/>
            <person name="Cao S."/>
        </authorList>
    </citation>
    <scope>NUCLEOTIDE SEQUENCE [LARGE SCALE GENOMIC DNA]</scope>
    <source>
        <strain evidence="9">cv. Tunisia</strain>
    </source>
</reference>
<gene>
    <name evidence="10" type="primary">LOC116197988</name>
</gene>
<dbReference type="SUPFAM" id="SSF90229">
    <property type="entry name" value="CCCH zinc finger"/>
    <property type="match status" value="1"/>
</dbReference>
<evidence type="ECO:0000256" key="3">
    <source>
        <dbReference type="ARBA" id="ARBA00022771"/>
    </source>
</evidence>
<dbReference type="RefSeq" id="XP_031384138.1">
    <property type="nucleotide sequence ID" value="XM_031528278.1"/>
</dbReference>
<proteinExistence type="predicted"/>
<dbReference type="PROSITE" id="PS50103">
    <property type="entry name" value="ZF_C3H1"/>
    <property type="match status" value="1"/>
</dbReference>
<dbReference type="AlphaFoldDB" id="A0A6P8CXI6"/>
<evidence type="ECO:0000256" key="7">
    <source>
        <dbReference type="SAM" id="MobiDB-lite"/>
    </source>
</evidence>
<dbReference type="Proteomes" id="UP000515151">
    <property type="component" value="Chromosome 2"/>
</dbReference>
<evidence type="ECO:0000256" key="6">
    <source>
        <dbReference type="PROSITE-ProRule" id="PRU00723"/>
    </source>
</evidence>
<sequence length="366" mass="39631">MEKELCRNFQRGSCQYGARCRYLHSTPQQQRQQRAGGFGFGTRAGFQQQQNPNPYGFGVKSNSQLKPFSNQWTRNATTPSSRPADNQSQPANHTCTDPDACRRLIIEDFQNERPLWKLTCYGHWRYFPCDIAGDISYEELRAAAYDDARRGLSVQALVEREWSLLNSKLVEFENLCRNPYVPRSNSNAGEVSSPSLVASAGPPVVSTFSQAASLSGALGARPSTPTVAAFGNLSPLAAAASSSSFSNSGMTPSFFGTNNLQSGSIGTNSSQFPTQMHVNSLPSSAQGSNTSAFGPVSNLFSTATVSPQVFNPASNQSSSSFAQTTSEIQLINSMHNGTQPGDTSVWLKEKWNPGEIPEEVPPDAFV</sequence>
<evidence type="ECO:0000256" key="5">
    <source>
        <dbReference type="ARBA" id="ARBA00023242"/>
    </source>
</evidence>
<dbReference type="SMART" id="SM00356">
    <property type="entry name" value="ZnF_C3H1"/>
    <property type="match status" value="1"/>
</dbReference>
<keyword evidence="3 6" id="KW-0863">Zinc-finger</keyword>
<dbReference type="Gene3D" id="4.10.1000.10">
    <property type="entry name" value="Zinc finger, CCCH-type"/>
    <property type="match status" value="1"/>
</dbReference>
<keyword evidence="2 6" id="KW-0479">Metal-binding</keyword>
<accession>A0A6P8CXI6</accession>
<dbReference type="InterPro" id="IPR036855">
    <property type="entry name" value="Znf_CCCH_sf"/>
</dbReference>
<dbReference type="OrthoDB" id="250836at2759"/>
<reference evidence="10" key="2">
    <citation type="submission" date="2025-08" db="UniProtKB">
        <authorList>
            <consortium name="RefSeq"/>
        </authorList>
    </citation>
    <scope>IDENTIFICATION</scope>
    <source>
        <tissue evidence="10">Leaf</tissue>
    </source>
</reference>
<feature type="zinc finger region" description="C3H1-type" evidence="6">
    <location>
        <begin position="1"/>
        <end position="27"/>
    </location>
</feature>
<name>A0A6P8CXI6_PUNGR</name>
<keyword evidence="4 6" id="KW-0862">Zinc</keyword>
<evidence type="ECO:0000256" key="4">
    <source>
        <dbReference type="ARBA" id="ARBA00022833"/>
    </source>
</evidence>